<keyword evidence="2 4" id="KW-0547">Nucleotide-binding</keyword>
<keyword evidence="3 4" id="KW-0067">ATP-binding</keyword>
<dbReference type="SUPFAM" id="SSF100950">
    <property type="entry name" value="NagB/RpiA/CoA transferase-like"/>
    <property type="match status" value="1"/>
</dbReference>
<dbReference type="InterPro" id="IPR037171">
    <property type="entry name" value="NagB/RpiA_transferase-like"/>
</dbReference>
<dbReference type="PANTHER" id="PTHR23407">
    <property type="entry name" value="ATPASE INHIBITOR/5-FORMYLTETRAHYDROFOLATE CYCLO-LIGASE"/>
    <property type="match status" value="1"/>
</dbReference>
<comment type="cofactor">
    <cofactor evidence="4">
        <name>Mg(2+)</name>
        <dbReference type="ChEBI" id="CHEBI:18420"/>
    </cofactor>
</comment>
<sequence>MEEADKIISQKLFESEAYKSSKVIFTYIGEYPEINTKPIIEKALNDKKIVCVPYCVDKEKMQAYQINSLEELHLGKFNILEPDIDKAKHISIDKIDFMIIPCSTANLMGHRLGFGGGYYDRYIKNSHAYKVLLIRKKQISEDIPREKHDIIIENVISE</sequence>
<evidence type="ECO:0000313" key="5">
    <source>
        <dbReference type="EMBL" id="WAW15836.1"/>
    </source>
</evidence>
<organism evidence="5 6">
    <name type="scientific">Peptostreptococcus equinus</name>
    <dbReference type="NCBI Taxonomy" id="3003601"/>
    <lineage>
        <taxon>Bacteria</taxon>
        <taxon>Bacillati</taxon>
        <taxon>Bacillota</taxon>
        <taxon>Clostridia</taxon>
        <taxon>Peptostreptococcales</taxon>
        <taxon>Peptostreptococcaceae</taxon>
        <taxon>Peptostreptococcus</taxon>
    </lineage>
</organism>
<keyword evidence="4" id="KW-0460">Magnesium</keyword>
<evidence type="ECO:0000313" key="6">
    <source>
        <dbReference type="Proteomes" id="UP001164187"/>
    </source>
</evidence>
<dbReference type="PANTHER" id="PTHR23407:SF1">
    <property type="entry name" value="5-FORMYLTETRAHYDROFOLATE CYCLO-LIGASE"/>
    <property type="match status" value="1"/>
</dbReference>
<dbReference type="EC" id="6.3.3.2" evidence="4"/>
<name>A0ABY7JR44_9FIRM</name>
<evidence type="ECO:0000256" key="3">
    <source>
        <dbReference type="ARBA" id="ARBA00022840"/>
    </source>
</evidence>
<dbReference type="Proteomes" id="UP001164187">
    <property type="component" value="Chromosome"/>
</dbReference>
<keyword evidence="6" id="KW-1185">Reference proteome</keyword>
<dbReference type="PIRSF" id="PIRSF006806">
    <property type="entry name" value="FTHF_cligase"/>
    <property type="match status" value="1"/>
</dbReference>
<dbReference type="EMBL" id="CP114052">
    <property type="protein sequence ID" value="WAW15836.1"/>
    <property type="molecule type" value="Genomic_DNA"/>
</dbReference>
<evidence type="ECO:0000256" key="1">
    <source>
        <dbReference type="ARBA" id="ARBA00010638"/>
    </source>
</evidence>
<comment type="catalytic activity">
    <reaction evidence="4">
        <text>(6S)-5-formyl-5,6,7,8-tetrahydrofolate + ATP = (6R)-5,10-methenyltetrahydrofolate + ADP + phosphate</text>
        <dbReference type="Rhea" id="RHEA:10488"/>
        <dbReference type="ChEBI" id="CHEBI:30616"/>
        <dbReference type="ChEBI" id="CHEBI:43474"/>
        <dbReference type="ChEBI" id="CHEBI:57455"/>
        <dbReference type="ChEBI" id="CHEBI:57457"/>
        <dbReference type="ChEBI" id="CHEBI:456216"/>
        <dbReference type="EC" id="6.3.3.2"/>
    </reaction>
</comment>
<evidence type="ECO:0000256" key="2">
    <source>
        <dbReference type="ARBA" id="ARBA00022741"/>
    </source>
</evidence>
<reference evidence="5" key="1">
    <citation type="submission" date="2022-12" db="EMBL/GenBank/DDBJ databases">
        <title>Peptostreptococcus.</title>
        <authorList>
            <person name="Lee S.H."/>
        </authorList>
    </citation>
    <scope>NUCLEOTIDE SEQUENCE</scope>
    <source>
        <strain evidence="5">CBA3647</strain>
    </source>
</reference>
<gene>
    <name evidence="5" type="ORF">O0R46_01345</name>
</gene>
<accession>A0ABY7JR44</accession>
<dbReference type="InterPro" id="IPR024185">
    <property type="entry name" value="FTHF_cligase-like_sf"/>
</dbReference>
<dbReference type="InterPro" id="IPR002698">
    <property type="entry name" value="FTHF_cligase"/>
</dbReference>
<comment type="similarity">
    <text evidence="1 4">Belongs to the 5-formyltetrahydrofolate cyclo-ligase family.</text>
</comment>
<evidence type="ECO:0000256" key="4">
    <source>
        <dbReference type="RuleBase" id="RU361279"/>
    </source>
</evidence>
<dbReference type="NCBIfam" id="TIGR02727">
    <property type="entry name" value="MTHFS_bact"/>
    <property type="match status" value="1"/>
</dbReference>
<dbReference type="Pfam" id="PF01812">
    <property type="entry name" value="5-FTHF_cyc-lig"/>
    <property type="match status" value="1"/>
</dbReference>
<protein>
    <recommendedName>
        <fullName evidence="4">5-formyltetrahydrofolate cyclo-ligase</fullName>
        <ecNumber evidence="4">6.3.3.2</ecNumber>
    </recommendedName>
</protein>
<dbReference type="GO" id="GO:0030272">
    <property type="term" value="F:5-formyltetrahydrofolate cyclo-ligase activity"/>
    <property type="evidence" value="ECO:0007669"/>
    <property type="project" value="UniProtKB-EC"/>
</dbReference>
<proteinExistence type="inferred from homology"/>
<keyword evidence="5" id="KW-0436">Ligase</keyword>
<dbReference type="Gene3D" id="3.40.50.10420">
    <property type="entry name" value="NagB/RpiA/CoA transferase-like"/>
    <property type="match status" value="1"/>
</dbReference>
<keyword evidence="4" id="KW-0479">Metal-binding</keyword>